<keyword evidence="1" id="KW-0812">Transmembrane</keyword>
<reference evidence="4" key="1">
    <citation type="submission" date="2017-04" db="EMBL/GenBank/DDBJ databases">
        <authorList>
            <person name="Varghese N."/>
            <person name="Submissions S."/>
        </authorList>
    </citation>
    <scope>NUCLEOTIDE SEQUENCE [LARGE SCALE GENOMIC DNA]</scope>
    <source>
        <strain evidence="4">Dd16</strain>
    </source>
</reference>
<accession>A0A1X7GVQ2</accession>
<gene>
    <name evidence="3" type="ORF">SAMN06295910_2312</name>
</gene>
<name>A0A1X7GVQ2_9SPHN</name>
<evidence type="ECO:0000256" key="1">
    <source>
        <dbReference type="SAM" id="Phobius"/>
    </source>
</evidence>
<evidence type="ECO:0000256" key="2">
    <source>
        <dbReference type="SAM" id="SignalP"/>
    </source>
</evidence>
<dbReference type="RefSeq" id="WP_085218904.1">
    <property type="nucleotide sequence ID" value="NZ_LT840185.1"/>
</dbReference>
<sequence>MYLRKLPAALAAATLVLAVPASAQSAAAPLSVSRASASVDGENNLEGGNTFGIVLGVLAAGAFIYGLVEFMNDDNDNPVSP</sequence>
<keyword evidence="2" id="KW-0732">Signal</keyword>
<evidence type="ECO:0000313" key="4">
    <source>
        <dbReference type="Proteomes" id="UP000192934"/>
    </source>
</evidence>
<proteinExistence type="predicted"/>
<keyword evidence="1" id="KW-1133">Transmembrane helix</keyword>
<dbReference type="EMBL" id="LT840185">
    <property type="protein sequence ID" value="SMF75142.1"/>
    <property type="molecule type" value="Genomic_DNA"/>
</dbReference>
<dbReference type="AlphaFoldDB" id="A0A1X7GVQ2"/>
<feature type="chain" id="PRO_5012710816" evidence="2">
    <location>
        <begin position="24"/>
        <end position="81"/>
    </location>
</feature>
<evidence type="ECO:0000313" key="3">
    <source>
        <dbReference type="EMBL" id="SMF75142.1"/>
    </source>
</evidence>
<organism evidence="3 4">
    <name type="scientific">Allosphingosinicella indica</name>
    <dbReference type="NCBI Taxonomy" id="941907"/>
    <lineage>
        <taxon>Bacteria</taxon>
        <taxon>Pseudomonadati</taxon>
        <taxon>Pseudomonadota</taxon>
        <taxon>Alphaproteobacteria</taxon>
        <taxon>Sphingomonadales</taxon>
        <taxon>Sphingomonadaceae</taxon>
        <taxon>Allosphingosinicella</taxon>
    </lineage>
</organism>
<protein>
    <submittedName>
        <fullName evidence="3">Uncharacterized protein</fullName>
    </submittedName>
</protein>
<keyword evidence="1" id="KW-0472">Membrane</keyword>
<dbReference type="Proteomes" id="UP000192934">
    <property type="component" value="Chromosome I"/>
</dbReference>
<dbReference type="STRING" id="941907.SAMN06295910_2312"/>
<feature type="signal peptide" evidence="2">
    <location>
        <begin position="1"/>
        <end position="23"/>
    </location>
</feature>
<keyword evidence="4" id="KW-1185">Reference proteome</keyword>
<feature type="transmembrane region" description="Helical" evidence="1">
    <location>
        <begin position="51"/>
        <end position="68"/>
    </location>
</feature>